<reference evidence="3" key="1">
    <citation type="submission" date="2015-06" db="EMBL/GenBank/DDBJ databases">
        <title>Expansion of signal transduction pathways in fungi by whole-genome duplication.</title>
        <authorList>
            <consortium name="DOE Joint Genome Institute"/>
            <person name="Corrochano L.M."/>
            <person name="Kuo A."/>
            <person name="Marcet-Houben M."/>
            <person name="Polaino S."/>
            <person name="Salamov A."/>
            <person name="Villalobos J.M."/>
            <person name="Alvarez M.I."/>
            <person name="Avalos J."/>
            <person name="Benito E.P."/>
            <person name="Benoit I."/>
            <person name="Burger G."/>
            <person name="Camino L.P."/>
            <person name="Canovas D."/>
            <person name="Cerda-Olmedo E."/>
            <person name="Cheng J.-F."/>
            <person name="Dominguez A."/>
            <person name="Elias M."/>
            <person name="Eslava A.P."/>
            <person name="Glaser F."/>
            <person name="Grimwood J."/>
            <person name="Gutierrez G."/>
            <person name="Heitman J."/>
            <person name="Henrissat B."/>
            <person name="Iturriaga E.A."/>
            <person name="Lang B.F."/>
            <person name="Lavin J.L."/>
            <person name="Lee S."/>
            <person name="Li W."/>
            <person name="Lindquist E."/>
            <person name="Lopez-Garcia S."/>
            <person name="Luque E.M."/>
            <person name="Marcos A.T."/>
            <person name="Martin J."/>
            <person name="McCluskey K."/>
            <person name="Medina H.R."/>
            <person name="Miralles-Duran A."/>
            <person name="Miyazaki A."/>
            <person name="Munoz-Torres E."/>
            <person name="Oguiza J.A."/>
            <person name="Ohm R."/>
            <person name="Olmedo M."/>
            <person name="Orejas M."/>
            <person name="Ortiz-Castellanos L."/>
            <person name="Pisabarro A.G."/>
            <person name="Rodriguez-Romero J."/>
            <person name="Ruiz-Herrera J."/>
            <person name="Ruiz-Vazquez R."/>
            <person name="Sanz C."/>
            <person name="Schackwitz W."/>
            <person name="Schmutz J."/>
            <person name="Shahriari M."/>
            <person name="Shelest E."/>
            <person name="Silva-Franco F."/>
            <person name="Soanes D."/>
            <person name="Syed K."/>
            <person name="Tagua V.G."/>
            <person name="Talbot N.J."/>
            <person name="Thon M."/>
            <person name="De vries R.P."/>
            <person name="Wiebenga A."/>
            <person name="Yadav J.S."/>
            <person name="Braun E.L."/>
            <person name="Baker S."/>
            <person name="Garre V."/>
            <person name="Horwitz B."/>
            <person name="Torres-Martinez S."/>
            <person name="Idnurm A."/>
            <person name="Herrera-Estrella A."/>
            <person name="Gabaldon T."/>
            <person name="Grigoriev I.V."/>
        </authorList>
    </citation>
    <scope>NUCLEOTIDE SEQUENCE [LARGE SCALE GENOMIC DNA]</scope>
    <source>
        <strain evidence="3">NRRL 1555(-)</strain>
    </source>
</reference>
<dbReference type="AlphaFoldDB" id="A0A162PQ11"/>
<gene>
    <name evidence="2" type="ORF">PHYBLDRAFT_61049</name>
</gene>
<dbReference type="InParanoid" id="A0A162PQ11"/>
<dbReference type="Proteomes" id="UP000077315">
    <property type="component" value="Unassembled WGS sequence"/>
</dbReference>
<dbReference type="GeneID" id="29001644"/>
<evidence type="ECO:0000313" key="2">
    <source>
        <dbReference type="EMBL" id="OAD74907.1"/>
    </source>
</evidence>
<keyword evidence="3" id="KW-1185">Reference proteome</keyword>
<proteinExistence type="predicted"/>
<dbReference type="EMBL" id="KV440978">
    <property type="protein sequence ID" value="OAD74907.1"/>
    <property type="molecule type" value="Genomic_DNA"/>
</dbReference>
<dbReference type="RefSeq" id="XP_018292947.1">
    <property type="nucleotide sequence ID" value="XM_018440738.1"/>
</dbReference>
<evidence type="ECO:0000256" key="1">
    <source>
        <dbReference type="SAM" id="MobiDB-lite"/>
    </source>
</evidence>
<organism evidence="2 3">
    <name type="scientific">Phycomyces blakesleeanus (strain ATCC 8743b / DSM 1359 / FGSC 10004 / NBRC 33097 / NRRL 1555)</name>
    <dbReference type="NCBI Taxonomy" id="763407"/>
    <lineage>
        <taxon>Eukaryota</taxon>
        <taxon>Fungi</taxon>
        <taxon>Fungi incertae sedis</taxon>
        <taxon>Mucoromycota</taxon>
        <taxon>Mucoromycotina</taxon>
        <taxon>Mucoromycetes</taxon>
        <taxon>Mucorales</taxon>
        <taxon>Phycomycetaceae</taxon>
        <taxon>Phycomyces</taxon>
    </lineage>
</organism>
<evidence type="ECO:0000313" key="3">
    <source>
        <dbReference type="Proteomes" id="UP000077315"/>
    </source>
</evidence>
<accession>A0A162PQ11</accession>
<sequence length="164" mass="18761">MWYCMFVCELGLQPMHNQTSVLCHQQNQALTETCIHDDYTAKRKFSNKLQRQSTWIQAFCPGVNMDRNYSDTSTLTPSDENSESSYDQSSSPVKCECGKTLESGWSCENCRRNCPYCNRMLTTDPEDYCTRCYRYCTQHGAYLIISLSPTENSSAKVCPKCAES</sequence>
<feature type="region of interest" description="Disordered" evidence="1">
    <location>
        <begin position="71"/>
        <end position="91"/>
    </location>
</feature>
<dbReference type="VEuPathDB" id="FungiDB:PHYBLDRAFT_61049"/>
<protein>
    <submittedName>
        <fullName evidence="2">Uncharacterized protein</fullName>
    </submittedName>
</protein>
<name>A0A162PQ11_PHYB8</name>
<dbReference type="OrthoDB" id="2217043at2759"/>